<dbReference type="SUPFAM" id="SSF56954">
    <property type="entry name" value="Outer membrane efflux proteins (OEP)"/>
    <property type="match status" value="1"/>
</dbReference>
<accession>A0ABS5C085</accession>
<protein>
    <recommendedName>
        <fullName evidence="6">DUF3450 family protein</fullName>
    </recommendedName>
</protein>
<keyword evidence="3" id="KW-0732">Signal</keyword>
<feature type="region of interest" description="Disordered" evidence="2">
    <location>
        <begin position="20"/>
        <end position="47"/>
    </location>
</feature>
<sequence length="326" mass="35243">MRRLTVSALFALTLCATTISAQPPNPEPQPQPKVLGDKKPADPTDAGISAALANDADVKMAKAKIQLAEAELAKARQVVTLKVLTLKAKIDQLKSEMVAAEERVKATKGMVDKGTLPQAPLLIEREKLATAKTALALAEAEWKLLTGGTDLTAHSELAEVRRRELILNYRAIEALHKASAIKGPIPDQIRAALDKPVKIGAKGERVPFEKVLELFKKEAGLDVPVRGLPSSILDPVTGRELIDHSGLPLTIGIISQGEALPVGAWFQLLQDENGGAFYVREYGLLFAKTAPPDAPTLTEFWKQKPIAKPEPQSESKPEPKPKPEQK</sequence>
<evidence type="ECO:0008006" key="6">
    <source>
        <dbReference type="Google" id="ProtNLM"/>
    </source>
</evidence>
<reference evidence="4 5" key="1">
    <citation type="submission" date="2021-04" db="EMBL/GenBank/DDBJ databases">
        <authorList>
            <person name="Ivanova A."/>
        </authorList>
    </citation>
    <scope>NUCLEOTIDE SEQUENCE [LARGE SCALE GENOMIC DNA]</scope>
    <source>
        <strain evidence="4 5">G18</strain>
    </source>
</reference>
<evidence type="ECO:0000256" key="3">
    <source>
        <dbReference type="SAM" id="SignalP"/>
    </source>
</evidence>
<feature type="signal peptide" evidence="3">
    <location>
        <begin position="1"/>
        <end position="21"/>
    </location>
</feature>
<name>A0ABS5C085_9BACT</name>
<feature type="region of interest" description="Disordered" evidence="2">
    <location>
        <begin position="296"/>
        <end position="326"/>
    </location>
</feature>
<proteinExistence type="predicted"/>
<keyword evidence="5" id="KW-1185">Reference proteome</keyword>
<gene>
    <name evidence="4" type="ORF">J8F10_29465</name>
</gene>
<dbReference type="EMBL" id="JAGKQQ010000001">
    <property type="protein sequence ID" value="MBP3959392.1"/>
    <property type="molecule type" value="Genomic_DNA"/>
</dbReference>
<feature type="coiled-coil region" evidence="1">
    <location>
        <begin position="53"/>
        <end position="110"/>
    </location>
</feature>
<evidence type="ECO:0000256" key="1">
    <source>
        <dbReference type="SAM" id="Coils"/>
    </source>
</evidence>
<keyword evidence="1" id="KW-0175">Coiled coil</keyword>
<feature type="compositionally biased region" description="Basic and acidic residues" evidence="2">
    <location>
        <begin position="311"/>
        <end position="326"/>
    </location>
</feature>
<dbReference type="Proteomes" id="UP000676565">
    <property type="component" value="Unassembled WGS sequence"/>
</dbReference>
<organism evidence="4 5">
    <name type="scientific">Gemmata palustris</name>
    <dbReference type="NCBI Taxonomy" id="2822762"/>
    <lineage>
        <taxon>Bacteria</taxon>
        <taxon>Pseudomonadati</taxon>
        <taxon>Planctomycetota</taxon>
        <taxon>Planctomycetia</taxon>
        <taxon>Gemmatales</taxon>
        <taxon>Gemmataceae</taxon>
        <taxon>Gemmata</taxon>
    </lineage>
</organism>
<dbReference type="Gene3D" id="1.20.1600.10">
    <property type="entry name" value="Outer membrane efflux proteins (OEP)"/>
    <property type="match status" value="1"/>
</dbReference>
<evidence type="ECO:0000313" key="4">
    <source>
        <dbReference type="EMBL" id="MBP3959392.1"/>
    </source>
</evidence>
<evidence type="ECO:0000313" key="5">
    <source>
        <dbReference type="Proteomes" id="UP000676565"/>
    </source>
</evidence>
<feature type="chain" id="PRO_5046543948" description="DUF3450 family protein" evidence="3">
    <location>
        <begin position="22"/>
        <end position="326"/>
    </location>
</feature>
<evidence type="ECO:0000256" key="2">
    <source>
        <dbReference type="SAM" id="MobiDB-lite"/>
    </source>
</evidence>
<comment type="caution">
    <text evidence="4">The sequence shown here is derived from an EMBL/GenBank/DDBJ whole genome shotgun (WGS) entry which is preliminary data.</text>
</comment>
<dbReference type="RefSeq" id="WP_210660034.1">
    <property type="nucleotide sequence ID" value="NZ_JAGKQQ010000001.1"/>
</dbReference>